<comment type="caution">
    <text evidence="1">The sequence shown here is derived from an EMBL/GenBank/DDBJ whole genome shotgun (WGS) entry which is preliminary data.</text>
</comment>
<keyword evidence="2" id="KW-1185">Reference proteome</keyword>
<protein>
    <submittedName>
        <fullName evidence="1">Pyridoxal phosphate-dependent transferase</fullName>
    </submittedName>
</protein>
<dbReference type="EMBL" id="MU273528">
    <property type="protein sequence ID" value="KAI0033102.1"/>
    <property type="molecule type" value="Genomic_DNA"/>
</dbReference>
<organism evidence="1 2">
    <name type="scientific">Vararia minispora EC-137</name>
    <dbReference type="NCBI Taxonomy" id="1314806"/>
    <lineage>
        <taxon>Eukaryota</taxon>
        <taxon>Fungi</taxon>
        <taxon>Dikarya</taxon>
        <taxon>Basidiomycota</taxon>
        <taxon>Agaricomycotina</taxon>
        <taxon>Agaricomycetes</taxon>
        <taxon>Russulales</taxon>
        <taxon>Lachnocladiaceae</taxon>
        <taxon>Vararia</taxon>
    </lineage>
</organism>
<accession>A0ACB8QN53</accession>
<evidence type="ECO:0000313" key="1">
    <source>
        <dbReference type="EMBL" id="KAI0033102.1"/>
    </source>
</evidence>
<reference evidence="1" key="1">
    <citation type="submission" date="2021-02" db="EMBL/GenBank/DDBJ databases">
        <authorList>
            <consortium name="DOE Joint Genome Institute"/>
            <person name="Ahrendt S."/>
            <person name="Looney B.P."/>
            <person name="Miyauchi S."/>
            <person name="Morin E."/>
            <person name="Drula E."/>
            <person name="Courty P.E."/>
            <person name="Chicoki N."/>
            <person name="Fauchery L."/>
            <person name="Kohler A."/>
            <person name="Kuo A."/>
            <person name="Labutti K."/>
            <person name="Pangilinan J."/>
            <person name="Lipzen A."/>
            <person name="Riley R."/>
            <person name="Andreopoulos W."/>
            <person name="He G."/>
            <person name="Johnson J."/>
            <person name="Barry K.W."/>
            <person name="Grigoriev I.V."/>
            <person name="Nagy L."/>
            <person name="Hibbett D."/>
            <person name="Henrissat B."/>
            <person name="Matheny P.B."/>
            <person name="Labbe J."/>
            <person name="Martin F."/>
        </authorList>
    </citation>
    <scope>NUCLEOTIDE SEQUENCE</scope>
    <source>
        <strain evidence="1">EC-137</strain>
    </source>
</reference>
<evidence type="ECO:0000313" key="2">
    <source>
        <dbReference type="Proteomes" id="UP000814128"/>
    </source>
</evidence>
<reference evidence="1" key="2">
    <citation type="journal article" date="2022" name="New Phytol.">
        <title>Evolutionary transition to the ectomycorrhizal habit in the genomes of a hyperdiverse lineage of mushroom-forming fungi.</title>
        <authorList>
            <person name="Looney B."/>
            <person name="Miyauchi S."/>
            <person name="Morin E."/>
            <person name="Drula E."/>
            <person name="Courty P.E."/>
            <person name="Kohler A."/>
            <person name="Kuo A."/>
            <person name="LaButti K."/>
            <person name="Pangilinan J."/>
            <person name="Lipzen A."/>
            <person name="Riley R."/>
            <person name="Andreopoulos W."/>
            <person name="He G."/>
            <person name="Johnson J."/>
            <person name="Nolan M."/>
            <person name="Tritt A."/>
            <person name="Barry K.W."/>
            <person name="Grigoriev I.V."/>
            <person name="Nagy L.G."/>
            <person name="Hibbett D."/>
            <person name="Henrissat B."/>
            <person name="Matheny P.B."/>
            <person name="Labbe J."/>
            <person name="Martin F.M."/>
        </authorList>
    </citation>
    <scope>NUCLEOTIDE SEQUENCE</scope>
    <source>
        <strain evidence="1">EC-137</strain>
    </source>
</reference>
<name>A0ACB8QN53_9AGAM</name>
<keyword evidence="1" id="KW-0808">Transferase</keyword>
<sequence>MSLLFKNLRVHQVFGANTDVGKTLLTSALVRASAALKNEVFYLKPVSTGPMSDADDEHVKRFAGAYKDAVRTRCLFRYDDPVSPHLAAQMSADRKGEKTAIFPTDSTFVTSVANHIRQCASESRKSAHMYVETAGGVHSPTLSGTTQLDAYRPLRLPCILVGDSKLGGISSTIASFEALALRGYTVDAILLFKDSYYKNYEYLTPYFAERGIRVDSFSTPPPRHEDIDANFKVTEAFYAEMVLEDTKEGGIYDLVKHLDAYHEKRLDELASMPQRTLDTVWWPFVQHGLNNEPQNVNVIDSAWGDYFTVFNGHHTPRPTSSHSVLEPQFDGSASWWTQALGHGHPALALAAARAAGRYGHVMFPQATHAPALRLSERLVRDGPGQGWAARAFLSDDGSTGMEIALKMALRTFAASRPERPREWMKELGVLGLKGSYHGDTIGAMDACEDTGVYTCEWHHARGFWFDPPTVGIRKGRTVVALPGAMGGDEASTGSLVQTYDIQSRLDTPLAALYREHIERTLHKLSDARLATLVLEPLVMGAGGMIFVDPLFQRVLVDVARKLLEVPVIFDEVFVGLHRLGLKTTSEVLGVYPDISVHAKILTGGLVPLAATLANSKVFKAFWSREKKDALLHGHSYSAHAVGCEVANETLDILERMERAGQWDEAKAAWAANEQSGTVIWSLWAPSFVDMLSRTPGVKEAMTMGTVLAINLEDHEAGYESHSAQMVLSSLAQAVGSIESGTSAAPGGGPFSVHFRTLGNVAYFMTSLNTPDATIREVEDRIWAALNSKTLN</sequence>
<gene>
    <name evidence="1" type="ORF">K488DRAFT_48423</name>
</gene>
<dbReference type="Proteomes" id="UP000814128">
    <property type="component" value="Unassembled WGS sequence"/>
</dbReference>
<proteinExistence type="predicted"/>